<dbReference type="EMBL" id="MH128984">
    <property type="protein sequence ID" value="AWD90821.1"/>
    <property type="molecule type" value="Genomic_DNA"/>
</dbReference>
<proteinExistence type="predicted"/>
<dbReference type="Proteomes" id="UP000246280">
    <property type="component" value="Segment"/>
</dbReference>
<dbReference type="GeneID" id="54991198"/>
<dbReference type="InterPro" id="IPR007569">
    <property type="entry name" value="DUF559"/>
</dbReference>
<feature type="domain" description="DUF559" evidence="1">
    <location>
        <begin position="17"/>
        <end position="97"/>
    </location>
</feature>
<dbReference type="RefSeq" id="YP_009800695.1">
    <property type="nucleotide sequence ID" value="NC_047958.1"/>
</dbReference>
<dbReference type="KEGG" id="vg:54991198"/>
<keyword evidence="3" id="KW-1185">Reference proteome</keyword>
<name>A0A2S1GN56_9CAUD</name>
<sequence length="112" mass="12571">MPFKGVRMSRLEELFALHARAAKLPEPVREHRFHPVRRFRFDFAWPHAKVAVEIEGGVWTGGRHTRGAGFESDAHKYNLAALDGWRVFRFTGAMVKSGAAISTVIQALKEGA</sequence>
<protein>
    <recommendedName>
        <fullName evidence="1">DUF559 domain-containing protein</fullName>
    </recommendedName>
</protein>
<organism evidence="2 3">
    <name type="scientific">Burkholderia phage vB_BmuP_KL4</name>
    <dbReference type="NCBI Taxonomy" id="2115967"/>
    <lineage>
        <taxon>Viruses</taxon>
        <taxon>Duplodnaviria</taxon>
        <taxon>Heunggongvirae</taxon>
        <taxon>Uroviricota</taxon>
        <taxon>Caudoviricetes</taxon>
        <taxon>Kelquatrovirus</taxon>
        <taxon>Kelquatrovirus KL4</taxon>
    </lineage>
</organism>
<dbReference type="InterPro" id="IPR011335">
    <property type="entry name" value="Restrct_endonuc-II-like"/>
</dbReference>
<evidence type="ECO:0000313" key="3">
    <source>
        <dbReference type="Proteomes" id="UP000246280"/>
    </source>
</evidence>
<evidence type="ECO:0000313" key="2">
    <source>
        <dbReference type="EMBL" id="AWD90821.1"/>
    </source>
</evidence>
<reference evidence="2 3" key="1">
    <citation type="submission" date="2018-03" db="EMBL/GenBank/DDBJ databases">
        <authorList>
            <person name="Keele B.F."/>
        </authorList>
    </citation>
    <scope>NUCLEOTIDE SEQUENCE [LARGE SCALE GENOMIC DNA]</scope>
</reference>
<evidence type="ECO:0000259" key="1">
    <source>
        <dbReference type="Pfam" id="PF04480"/>
    </source>
</evidence>
<accession>A0A2S1GN56</accession>
<dbReference type="SUPFAM" id="SSF52980">
    <property type="entry name" value="Restriction endonuclease-like"/>
    <property type="match status" value="1"/>
</dbReference>
<dbReference type="Gene3D" id="3.40.960.10">
    <property type="entry name" value="VSR Endonuclease"/>
    <property type="match status" value="1"/>
</dbReference>
<dbReference type="Pfam" id="PF04480">
    <property type="entry name" value="DUF559"/>
    <property type="match status" value="1"/>
</dbReference>
<reference evidence="2 3" key="2">
    <citation type="submission" date="2018-05" db="EMBL/GenBank/DDBJ databases">
        <title>Lysogenic conversion of Stenotrophomonas maltophilia by temperate phage DLP4.</title>
        <authorList>
            <person name="Dennis J."/>
            <person name="Stothard P."/>
        </authorList>
    </citation>
    <scope>NUCLEOTIDE SEQUENCE [LARGE SCALE GENOMIC DNA]</scope>
</reference>